<reference evidence="9" key="1">
    <citation type="journal article" date="2019" name="Int. J. Syst. Evol. Microbiol.">
        <title>The Global Catalogue of Microorganisms (GCM) 10K type strain sequencing project: providing services to taxonomists for standard genome sequencing and annotation.</title>
        <authorList>
            <consortium name="The Broad Institute Genomics Platform"/>
            <consortium name="The Broad Institute Genome Sequencing Center for Infectious Disease"/>
            <person name="Wu L."/>
            <person name="Ma J."/>
        </authorList>
    </citation>
    <scope>NUCLEOTIDE SEQUENCE [LARGE SCALE GENOMIC DNA]</scope>
    <source>
        <strain evidence="9">CCM 8604</strain>
    </source>
</reference>
<dbReference type="RefSeq" id="WP_377939314.1">
    <property type="nucleotide sequence ID" value="NZ_JBHTHQ010000023.1"/>
</dbReference>
<evidence type="ECO:0000256" key="4">
    <source>
        <dbReference type="ARBA" id="ARBA00023277"/>
    </source>
</evidence>
<dbReference type="PANTHER" id="PTHR10353:SF36">
    <property type="entry name" value="LP05116P"/>
    <property type="match status" value="1"/>
</dbReference>
<evidence type="ECO:0000313" key="9">
    <source>
        <dbReference type="Proteomes" id="UP001597036"/>
    </source>
</evidence>
<gene>
    <name evidence="8" type="ORF">ACFQY8_07455</name>
</gene>
<dbReference type="EC" id="3.2.1.21" evidence="7"/>
<keyword evidence="6" id="KW-0624">Polysaccharide degradation</keyword>
<keyword evidence="9" id="KW-1185">Reference proteome</keyword>
<evidence type="ECO:0000256" key="2">
    <source>
        <dbReference type="ARBA" id="ARBA00022801"/>
    </source>
</evidence>
<dbReference type="Gene3D" id="3.20.20.80">
    <property type="entry name" value="Glycosidases"/>
    <property type="match status" value="1"/>
</dbReference>
<dbReference type="InterPro" id="IPR017736">
    <property type="entry name" value="Glyco_hydro_1_beta-glucosidase"/>
</dbReference>
<comment type="caution">
    <text evidence="8">The sequence shown here is derived from an EMBL/GenBank/DDBJ whole genome shotgun (WGS) entry which is preliminary data.</text>
</comment>
<keyword evidence="3" id="KW-0136">Cellulose degradation</keyword>
<name>A0ABW2YAG1_9BIFI</name>
<dbReference type="NCBIfam" id="TIGR03356">
    <property type="entry name" value="BGL"/>
    <property type="match status" value="1"/>
</dbReference>
<evidence type="ECO:0000256" key="1">
    <source>
        <dbReference type="ARBA" id="ARBA00010838"/>
    </source>
</evidence>
<evidence type="ECO:0000256" key="7">
    <source>
        <dbReference type="RuleBase" id="RU361175"/>
    </source>
</evidence>
<evidence type="ECO:0000313" key="8">
    <source>
        <dbReference type="EMBL" id="MFD0705576.1"/>
    </source>
</evidence>
<accession>A0ABW2YAG1</accession>
<dbReference type="Pfam" id="PF00232">
    <property type="entry name" value="Glyco_hydro_1"/>
    <property type="match status" value="1"/>
</dbReference>
<comment type="catalytic activity">
    <reaction evidence="7">
        <text>Hydrolysis of terminal, non-reducing beta-D-glucosyl residues with release of beta-D-glucose.</text>
        <dbReference type="EC" id="3.2.1.21"/>
    </reaction>
</comment>
<dbReference type="PANTHER" id="PTHR10353">
    <property type="entry name" value="GLYCOSYL HYDROLASE"/>
    <property type="match status" value="1"/>
</dbReference>
<dbReference type="InterPro" id="IPR001360">
    <property type="entry name" value="Glyco_hydro_1"/>
</dbReference>
<evidence type="ECO:0000256" key="3">
    <source>
        <dbReference type="ARBA" id="ARBA00023001"/>
    </source>
</evidence>
<organism evidence="8 9">
    <name type="scientific">Alloscardovia venturai</name>
    <dbReference type="NCBI Taxonomy" id="1769421"/>
    <lineage>
        <taxon>Bacteria</taxon>
        <taxon>Bacillati</taxon>
        <taxon>Actinomycetota</taxon>
        <taxon>Actinomycetes</taxon>
        <taxon>Bifidobacteriales</taxon>
        <taxon>Bifidobacteriaceae</taxon>
        <taxon>Alloscardovia</taxon>
    </lineage>
</organism>
<protein>
    <recommendedName>
        <fullName evidence="7">Beta-glucosidase</fullName>
        <ecNumber evidence="7">3.2.1.21</ecNumber>
    </recommendedName>
</protein>
<dbReference type="SUPFAM" id="SSF51445">
    <property type="entry name" value="(Trans)glycosidases"/>
    <property type="match status" value="1"/>
</dbReference>
<dbReference type="PRINTS" id="PR00131">
    <property type="entry name" value="GLHYDRLASE1"/>
</dbReference>
<keyword evidence="2 7" id="KW-0378">Hydrolase</keyword>
<proteinExistence type="inferred from homology"/>
<dbReference type="EMBL" id="JBHTHQ010000023">
    <property type="protein sequence ID" value="MFD0705576.1"/>
    <property type="molecule type" value="Genomic_DNA"/>
</dbReference>
<dbReference type="GO" id="GO:0008422">
    <property type="term" value="F:beta-glucosidase activity"/>
    <property type="evidence" value="ECO:0007669"/>
    <property type="project" value="UniProtKB-EC"/>
</dbReference>
<sequence>MGLLTPEDIKLAQSFPRDFTWGSATASYQVEGCLDQDGRAESIWDTYAHVLGNIADGSDGSVACEQYVRYEDDIKLMKQVDLDAYRMSIAWPRIFTELNGKPNQKAIDHYKRVLDTLRAADIKPVVTLYYWDLPQYLQDLGGWVNRDTASRFGDYAAVVAGALGDRVDIWTTLNEPWCSAYLGYAQGRHAPGIRDDAQALAAVHHLNLAHGLGVQAVRSELGDSAKTSVTLNLQVVRAASDKSEDLAAAQQTRRIGNEVWLGPMLEGKYDPQIFEDTREISKWEFIREGDLEKIHQPLNSLGINYYATQYVRAAVPENQSPDSNQREDPIVGGKNIEILPPSGPLTAMGWNQEPQGLTDILLEMSQRYPDLDLVVTENGSAWDDEVVEENGERAVHDPQRVHYLSQHLRACHDAIEHGAKLTGYFAWSLLDNYEWALGYTKRFGIFYVDYPTQKRIWKDTARWYQQFIKQWKSR</sequence>
<evidence type="ECO:0000256" key="5">
    <source>
        <dbReference type="ARBA" id="ARBA00023295"/>
    </source>
</evidence>
<keyword evidence="5 7" id="KW-0326">Glycosidase</keyword>
<keyword evidence="4" id="KW-0119">Carbohydrate metabolism</keyword>
<evidence type="ECO:0000256" key="6">
    <source>
        <dbReference type="ARBA" id="ARBA00023326"/>
    </source>
</evidence>
<dbReference type="Proteomes" id="UP001597036">
    <property type="component" value="Unassembled WGS sequence"/>
</dbReference>
<comment type="similarity">
    <text evidence="1 7">Belongs to the glycosyl hydrolase 1 family.</text>
</comment>
<dbReference type="InterPro" id="IPR017853">
    <property type="entry name" value="GH"/>
</dbReference>